<evidence type="ECO:0008006" key="4">
    <source>
        <dbReference type="Google" id="ProtNLM"/>
    </source>
</evidence>
<dbReference type="EMBL" id="AYSV01000067">
    <property type="protein sequence ID" value="ETD72391.1"/>
    <property type="molecule type" value="Genomic_DNA"/>
</dbReference>
<comment type="caution">
    <text evidence="2">The sequence shown here is derived from an EMBL/GenBank/DDBJ whole genome shotgun (WGS) entry which is preliminary data.</text>
</comment>
<keyword evidence="1" id="KW-0732">Signal</keyword>
<name>V8G8F5_9BURK</name>
<organism evidence="2 3">
    <name type="scientific">Pelistega indica</name>
    <dbReference type="NCBI Taxonomy" id="1414851"/>
    <lineage>
        <taxon>Bacteria</taxon>
        <taxon>Pseudomonadati</taxon>
        <taxon>Pseudomonadota</taxon>
        <taxon>Betaproteobacteria</taxon>
        <taxon>Burkholderiales</taxon>
        <taxon>Alcaligenaceae</taxon>
        <taxon>Pelistega</taxon>
    </lineage>
</organism>
<dbReference type="AlphaFoldDB" id="V8G8F5"/>
<dbReference type="Pfam" id="PF04314">
    <property type="entry name" value="PCuAC"/>
    <property type="match status" value="1"/>
</dbReference>
<gene>
    <name evidence="2" type="ORF">V757_04595</name>
</gene>
<dbReference type="InterPro" id="IPR036182">
    <property type="entry name" value="PCuAC_sf"/>
</dbReference>
<evidence type="ECO:0000256" key="1">
    <source>
        <dbReference type="SAM" id="SignalP"/>
    </source>
</evidence>
<sequence length="173" mass="19181">MFTFQTLSTISLSLFAATAVMAHNHQHEKMSHDHQHHHASATVSKESAEAVEFSQCWIRFSEQGSSALYMKAKNNDVNKPAYLVGAKSDAFEHIMLHESYQHNGMTGMRHLNEIEVPAGKEVVFTPGSYHLMLMSPKAVKVGDNVHITFSLSNGHELSTQCLVKPLTAKSFGN</sequence>
<dbReference type="InterPro" id="IPR058248">
    <property type="entry name" value="Lxx211020-like"/>
</dbReference>
<protein>
    <recommendedName>
        <fullName evidence="4">Copper chaperone PCu(A)C</fullName>
    </recommendedName>
</protein>
<dbReference type="PANTHER" id="PTHR36302">
    <property type="entry name" value="BLR7088 PROTEIN"/>
    <property type="match status" value="1"/>
</dbReference>
<keyword evidence="3" id="KW-1185">Reference proteome</keyword>
<dbReference type="Gene3D" id="2.60.40.1890">
    <property type="entry name" value="PCu(A)C copper chaperone"/>
    <property type="match status" value="1"/>
</dbReference>
<evidence type="ECO:0000313" key="2">
    <source>
        <dbReference type="EMBL" id="ETD72391.1"/>
    </source>
</evidence>
<dbReference type="OrthoDB" id="9796962at2"/>
<feature type="signal peptide" evidence="1">
    <location>
        <begin position="1"/>
        <end position="22"/>
    </location>
</feature>
<dbReference type="PANTHER" id="PTHR36302:SF1">
    <property type="entry name" value="COPPER CHAPERONE PCU(A)C"/>
    <property type="match status" value="1"/>
</dbReference>
<reference evidence="2 3" key="1">
    <citation type="submission" date="2013-11" db="EMBL/GenBank/DDBJ databases">
        <title>Genomic analysis of Pelistega sp. HM-7.</title>
        <authorList>
            <person name="Kumbhare S.V."/>
            <person name="Shetty S.A."/>
            <person name="Sharma O."/>
            <person name="Dhotre D.P."/>
        </authorList>
    </citation>
    <scope>NUCLEOTIDE SEQUENCE [LARGE SCALE GENOMIC DNA]</scope>
    <source>
        <strain evidence="2 3">HM-7</strain>
    </source>
</reference>
<evidence type="ECO:0000313" key="3">
    <source>
        <dbReference type="Proteomes" id="UP000018766"/>
    </source>
</evidence>
<proteinExistence type="predicted"/>
<dbReference type="InterPro" id="IPR007410">
    <property type="entry name" value="LpqE-like"/>
</dbReference>
<dbReference type="RefSeq" id="WP_023950228.1">
    <property type="nucleotide sequence ID" value="NZ_AYSV01000067.1"/>
</dbReference>
<dbReference type="SUPFAM" id="SSF110087">
    <property type="entry name" value="DR1885-like metal-binding protein"/>
    <property type="match status" value="1"/>
</dbReference>
<dbReference type="Proteomes" id="UP000018766">
    <property type="component" value="Unassembled WGS sequence"/>
</dbReference>
<accession>V8G8F5</accession>
<feature type="chain" id="PRO_5004770142" description="Copper chaperone PCu(A)C" evidence="1">
    <location>
        <begin position="23"/>
        <end position="173"/>
    </location>
</feature>